<dbReference type="Proteomes" id="UP000471364">
    <property type="component" value="Unassembled WGS sequence"/>
</dbReference>
<dbReference type="EMBL" id="WAAR01000012">
    <property type="protein sequence ID" value="KAB1118215.1"/>
    <property type="molecule type" value="Genomic_DNA"/>
</dbReference>
<evidence type="ECO:0000313" key="3">
    <source>
        <dbReference type="Proteomes" id="UP000471364"/>
    </source>
</evidence>
<feature type="compositionally biased region" description="Polar residues" evidence="1">
    <location>
        <begin position="62"/>
        <end position="76"/>
    </location>
</feature>
<feature type="non-terminal residue" evidence="2">
    <location>
        <position position="1"/>
    </location>
</feature>
<gene>
    <name evidence="2" type="ORF">F6X54_04760</name>
</gene>
<proteinExistence type="predicted"/>
<evidence type="ECO:0000313" key="2">
    <source>
        <dbReference type="EMBL" id="KAB1118215.1"/>
    </source>
</evidence>
<keyword evidence="3" id="KW-1185">Reference proteome</keyword>
<accession>A0ABQ6UMX6</accession>
<comment type="caution">
    <text evidence="2">The sequence shown here is derived from an EMBL/GenBank/DDBJ whole genome shotgun (WGS) entry which is preliminary data.</text>
</comment>
<organism evidence="2 3">
    <name type="scientific">Micromonospora aurantiaca</name>
    <name type="common">nom. illeg.</name>
    <dbReference type="NCBI Taxonomy" id="47850"/>
    <lineage>
        <taxon>Bacteria</taxon>
        <taxon>Bacillati</taxon>
        <taxon>Actinomycetota</taxon>
        <taxon>Actinomycetes</taxon>
        <taxon>Micromonosporales</taxon>
        <taxon>Micromonosporaceae</taxon>
        <taxon>Micromonospora</taxon>
    </lineage>
</organism>
<evidence type="ECO:0000256" key="1">
    <source>
        <dbReference type="SAM" id="MobiDB-lite"/>
    </source>
</evidence>
<feature type="compositionally biased region" description="Basic and acidic residues" evidence="1">
    <location>
        <begin position="97"/>
        <end position="113"/>
    </location>
</feature>
<reference evidence="2 3" key="1">
    <citation type="submission" date="2019-09" db="EMBL/GenBank/DDBJ databases">
        <title>High taxonomic diversity of Micromonospora strains isolated from Medicago sativa nodules in different geographical locations.</title>
        <authorList>
            <person name="Martinez-Hidalgo P."/>
            <person name="Flores-Felix J.D."/>
            <person name="Velazquez E."/>
            <person name="Brau L."/>
            <person name="Trujillo M.E."/>
            <person name="Martinez-Molina E."/>
        </authorList>
    </citation>
    <scope>NUCLEOTIDE SEQUENCE [LARGE SCALE GENOMIC DNA]</scope>
    <source>
        <strain evidence="2 3">ALFB5</strain>
    </source>
</reference>
<sequence>PAGPAGPATGGPLIGVPADPSSVRALVEAFQDGVRRAEGDVDHAPPAAERPRLSRRVPGANLSVSPAQSVPPTSSDPGDPVEVRNRISEFEAGVARALREVSTDRRYEEDPSR</sequence>
<feature type="region of interest" description="Disordered" evidence="1">
    <location>
        <begin position="35"/>
        <end position="113"/>
    </location>
</feature>
<protein>
    <submittedName>
        <fullName evidence="2">Histidine kinase</fullName>
    </submittedName>
</protein>
<dbReference type="GO" id="GO:0016301">
    <property type="term" value="F:kinase activity"/>
    <property type="evidence" value="ECO:0007669"/>
    <property type="project" value="UniProtKB-KW"/>
</dbReference>
<keyword evidence="2" id="KW-0808">Transferase</keyword>
<keyword evidence="2" id="KW-0418">Kinase</keyword>
<name>A0ABQ6UMX6_9ACTN</name>